<feature type="domain" description="Phage tail collar" evidence="2">
    <location>
        <begin position="140"/>
        <end position="197"/>
    </location>
</feature>
<dbReference type="Gene3D" id="3.90.1340.10">
    <property type="entry name" value="Phage tail collar domain"/>
    <property type="match status" value="1"/>
</dbReference>
<dbReference type="EMBL" id="LR797277">
    <property type="protein sequence ID" value="CAB4199235.1"/>
    <property type="molecule type" value="Genomic_DNA"/>
</dbReference>
<protein>
    <submittedName>
        <fullName evidence="3">Phage tail collar domain containing protein</fullName>
    </submittedName>
</protein>
<dbReference type="SUPFAM" id="SSF88874">
    <property type="entry name" value="Receptor-binding domain of short tail fibre protein gp12"/>
    <property type="match status" value="1"/>
</dbReference>
<reference evidence="3" key="1">
    <citation type="submission" date="2020-05" db="EMBL/GenBank/DDBJ databases">
        <authorList>
            <person name="Chiriac C."/>
            <person name="Salcher M."/>
            <person name="Ghai R."/>
            <person name="Kavagutti S V."/>
        </authorList>
    </citation>
    <scope>NUCLEOTIDE SEQUENCE</scope>
</reference>
<sequence>MTVSGFGNTGTVTFVPSSTAEYVAHSLAISGSTGNVSSGGTVYTSGYYNATTFYQTTWENPIAVNTLSKYLTSIPAADSKKIVALLEDNARSLEDHLNTGYLKVSGGTVYGPTTLAGDIFLFGSVIVEDKPLISLLPPTGSITLFGGATTPAGWLLCDGTAISRTDYAYLFSIIGSNFGAGNGSTTFNLPNLTSKFPLGSTGTPGTTGGSSTVTIASGNLPTHTHTLNAHTHSMDAHTHNLQNHTHDIDGIDFTDHTHTYKTAATATAGTSRAIITNSGSGSASGGINDGGISGTVGSSAPSTNDSGTASSASTLGPSDDATGNGGFTNTALTIPTPPYVTVRYIIKT</sequence>
<accession>A0A6J5QPP2</accession>
<organism evidence="3">
    <name type="scientific">uncultured Caudovirales phage</name>
    <dbReference type="NCBI Taxonomy" id="2100421"/>
    <lineage>
        <taxon>Viruses</taxon>
        <taxon>Duplodnaviria</taxon>
        <taxon>Heunggongvirae</taxon>
        <taxon>Uroviricota</taxon>
        <taxon>Caudoviricetes</taxon>
        <taxon>Peduoviridae</taxon>
        <taxon>Maltschvirus</taxon>
        <taxon>Maltschvirus maltsch</taxon>
    </lineage>
</organism>
<name>A0A6J5QPP2_9CAUD</name>
<feature type="region of interest" description="Disordered" evidence="1">
    <location>
        <begin position="278"/>
        <end position="333"/>
    </location>
</feature>
<evidence type="ECO:0000313" key="4">
    <source>
        <dbReference type="EMBL" id="CAB4199235.1"/>
    </source>
</evidence>
<evidence type="ECO:0000256" key="1">
    <source>
        <dbReference type="SAM" id="MobiDB-lite"/>
    </source>
</evidence>
<dbReference type="InterPro" id="IPR037053">
    <property type="entry name" value="Phage_tail_collar_dom_sf"/>
</dbReference>
<feature type="compositionally biased region" description="Gly residues" evidence="1">
    <location>
        <begin position="282"/>
        <end position="294"/>
    </location>
</feature>
<evidence type="ECO:0000259" key="2">
    <source>
        <dbReference type="Pfam" id="PF07484"/>
    </source>
</evidence>
<gene>
    <name evidence="3" type="ORF">UFOVP1083_28</name>
    <name evidence="4" type="ORF">UFOVP1327_25</name>
</gene>
<dbReference type="EMBL" id="LR797036">
    <property type="protein sequence ID" value="CAB4182978.1"/>
    <property type="molecule type" value="Genomic_DNA"/>
</dbReference>
<dbReference type="InterPro" id="IPR011083">
    <property type="entry name" value="Phage_tail_collar_dom"/>
</dbReference>
<dbReference type="Pfam" id="PF07484">
    <property type="entry name" value="Collar"/>
    <property type="match status" value="1"/>
</dbReference>
<feature type="compositionally biased region" description="Polar residues" evidence="1">
    <location>
        <begin position="296"/>
        <end position="316"/>
    </location>
</feature>
<proteinExistence type="predicted"/>
<evidence type="ECO:0000313" key="3">
    <source>
        <dbReference type="EMBL" id="CAB4182978.1"/>
    </source>
</evidence>